<dbReference type="AlphaFoldDB" id="A0A1T4Q561"/>
<sequence length="144" mass="15703">MFSRRRSIRWSVNSSSLFALAIAGLVSATPGSVLAGSCMDGKLSCSINYIYNDTQIKIIKSVKIDYSATISPSVKTRVECSQVADGTTDLDCRSWTTYAYIYQIKVAYPGRIKNPGYSAIIGDTCEKVCNALGIGVYYMNGRPL</sequence>
<dbReference type="RefSeq" id="WP_078790514.1">
    <property type="nucleotide sequence ID" value="NZ_FUWR01000012.1"/>
</dbReference>
<evidence type="ECO:0000256" key="1">
    <source>
        <dbReference type="SAM" id="SignalP"/>
    </source>
</evidence>
<proteinExistence type="predicted"/>
<reference evidence="3" key="1">
    <citation type="submission" date="2017-02" db="EMBL/GenBank/DDBJ databases">
        <authorList>
            <person name="Varghese N."/>
            <person name="Submissions S."/>
        </authorList>
    </citation>
    <scope>NUCLEOTIDE SEQUENCE [LARGE SCALE GENOMIC DNA]</scope>
    <source>
        <strain evidence="3">ATCC BAA-34</strain>
    </source>
</reference>
<name>A0A1T4Q561_9BACT</name>
<evidence type="ECO:0000313" key="3">
    <source>
        <dbReference type="Proteomes" id="UP000190102"/>
    </source>
</evidence>
<gene>
    <name evidence="2" type="ORF">SAMN02745119_02241</name>
</gene>
<dbReference type="STRING" id="115783.SAMN02745119_02241"/>
<dbReference type="EMBL" id="FUWR01000012">
    <property type="protein sequence ID" value="SJZ98902.1"/>
    <property type="molecule type" value="Genomic_DNA"/>
</dbReference>
<dbReference type="Proteomes" id="UP000190102">
    <property type="component" value="Unassembled WGS sequence"/>
</dbReference>
<feature type="chain" id="PRO_5013341077" evidence="1">
    <location>
        <begin position="36"/>
        <end position="144"/>
    </location>
</feature>
<organism evidence="2 3">
    <name type="scientific">Trichlorobacter thiogenes</name>
    <dbReference type="NCBI Taxonomy" id="115783"/>
    <lineage>
        <taxon>Bacteria</taxon>
        <taxon>Pseudomonadati</taxon>
        <taxon>Thermodesulfobacteriota</taxon>
        <taxon>Desulfuromonadia</taxon>
        <taxon>Geobacterales</taxon>
        <taxon>Geobacteraceae</taxon>
        <taxon>Trichlorobacter</taxon>
    </lineage>
</organism>
<feature type="signal peptide" evidence="1">
    <location>
        <begin position="1"/>
        <end position="35"/>
    </location>
</feature>
<protein>
    <submittedName>
        <fullName evidence="2">Uncharacterized protein</fullName>
    </submittedName>
</protein>
<keyword evidence="3" id="KW-1185">Reference proteome</keyword>
<keyword evidence="1" id="KW-0732">Signal</keyword>
<accession>A0A1T4Q561</accession>
<evidence type="ECO:0000313" key="2">
    <source>
        <dbReference type="EMBL" id="SJZ98902.1"/>
    </source>
</evidence>